<dbReference type="InterPro" id="IPR001251">
    <property type="entry name" value="CRAL-TRIO_dom"/>
</dbReference>
<dbReference type="SMART" id="SM00516">
    <property type="entry name" value="SEC14"/>
    <property type="match status" value="1"/>
</dbReference>
<evidence type="ECO:0000313" key="2">
    <source>
        <dbReference type="EMBL" id="CAH1118414.1"/>
    </source>
</evidence>
<evidence type="ECO:0000313" key="3">
    <source>
        <dbReference type="Proteomes" id="UP001153737"/>
    </source>
</evidence>
<evidence type="ECO:0000259" key="1">
    <source>
        <dbReference type="PROSITE" id="PS50191"/>
    </source>
</evidence>
<dbReference type="Gene3D" id="3.40.525.10">
    <property type="entry name" value="CRAL-TRIO lipid binding domain"/>
    <property type="match status" value="1"/>
</dbReference>
<dbReference type="InterPro" id="IPR036273">
    <property type="entry name" value="CRAL/TRIO_N_dom_sf"/>
</dbReference>
<dbReference type="PROSITE" id="PS50191">
    <property type="entry name" value="CRAL_TRIO"/>
    <property type="match status" value="1"/>
</dbReference>
<name>A0A9P0DEK7_PHACE</name>
<dbReference type="SUPFAM" id="SSF52087">
    <property type="entry name" value="CRAL/TRIO domain"/>
    <property type="match status" value="1"/>
</dbReference>
<dbReference type="Proteomes" id="UP001153737">
    <property type="component" value="Chromosome 11"/>
</dbReference>
<reference evidence="2" key="2">
    <citation type="submission" date="2022-10" db="EMBL/GenBank/DDBJ databases">
        <authorList>
            <consortium name="ENA_rothamsted_submissions"/>
            <consortium name="culmorum"/>
            <person name="King R."/>
        </authorList>
    </citation>
    <scope>NUCLEOTIDE SEQUENCE</scope>
</reference>
<keyword evidence="3" id="KW-1185">Reference proteome</keyword>
<dbReference type="AlphaFoldDB" id="A0A9P0DEK7"/>
<reference evidence="2" key="1">
    <citation type="submission" date="2022-01" db="EMBL/GenBank/DDBJ databases">
        <authorList>
            <person name="King R."/>
        </authorList>
    </citation>
    <scope>NUCLEOTIDE SEQUENCE</scope>
</reference>
<dbReference type="PRINTS" id="PR00180">
    <property type="entry name" value="CRETINALDHBP"/>
</dbReference>
<organism evidence="2 3">
    <name type="scientific">Phaedon cochleariae</name>
    <name type="common">Mustard beetle</name>
    <dbReference type="NCBI Taxonomy" id="80249"/>
    <lineage>
        <taxon>Eukaryota</taxon>
        <taxon>Metazoa</taxon>
        <taxon>Ecdysozoa</taxon>
        <taxon>Arthropoda</taxon>
        <taxon>Hexapoda</taxon>
        <taxon>Insecta</taxon>
        <taxon>Pterygota</taxon>
        <taxon>Neoptera</taxon>
        <taxon>Endopterygota</taxon>
        <taxon>Coleoptera</taxon>
        <taxon>Polyphaga</taxon>
        <taxon>Cucujiformia</taxon>
        <taxon>Chrysomeloidea</taxon>
        <taxon>Chrysomelidae</taxon>
        <taxon>Chrysomelinae</taxon>
        <taxon>Chrysomelini</taxon>
        <taxon>Phaedon</taxon>
    </lineage>
</organism>
<proteinExistence type="predicted"/>
<dbReference type="OrthoDB" id="6432525at2759"/>
<dbReference type="GO" id="GO:0016020">
    <property type="term" value="C:membrane"/>
    <property type="evidence" value="ECO:0007669"/>
    <property type="project" value="TreeGrafter"/>
</dbReference>
<dbReference type="InterPro" id="IPR036865">
    <property type="entry name" value="CRAL-TRIO_dom_sf"/>
</dbReference>
<dbReference type="EMBL" id="OU896717">
    <property type="protein sequence ID" value="CAH1118414.1"/>
    <property type="molecule type" value="Genomic_DNA"/>
</dbReference>
<protein>
    <recommendedName>
        <fullName evidence="1">CRAL-TRIO domain-containing protein</fullName>
    </recommendedName>
</protein>
<dbReference type="SUPFAM" id="SSF46938">
    <property type="entry name" value="CRAL/TRIO N-terminal domain"/>
    <property type="match status" value="1"/>
</dbReference>
<dbReference type="Pfam" id="PF00650">
    <property type="entry name" value="CRAL_TRIO"/>
    <property type="match status" value="1"/>
</dbReference>
<gene>
    <name evidence="2" type="ORF">PHAECO_LOCUS2375</name>
</gene>
<dbReference type="PANTHER" id="PTHR10174:SF213">
    <property type="entry name" value="CRAL-TRIO DOMAIN-CONTAINING PROTEIN"/>
    <property type="match status" value="1"/>
</dbReference>
<feature type="domain" description="CRAL-TRIO" evidence="1">
    <location>
        <begin position="143"/>
        <end position="245"/>
    </location>
</feature>
<dbReference type="CDD" id="cd00170">
    <property type="entry name" value="SEC14"/>
    <property type="match status" value="1"/>
</dbReference>
<sequence>MPLTEIDVEHLYEKDIDLKKEDVCNLLKWKEKQLHLPVVTELQLALFLHSCHYSTEKAKRTIDMYFTIKTMSPQIFGNRLPSNPMVQAAINCVLFIPLPDLTPEGDLILFVKMMDTDPENYHYGTQINCFDMITLLHLHQHGPAKGVIIVFDMKGFAFGHFLKVNVAYMKTFLYYLQEGMPIRFKSIQFFNIVPFMDKVLALMKPFMEREVAESLVMHTKIESLYKYVPQKILPEEYGGSSDTLEILHEKYRAQMNENEDFFKFQESQIVDESKRLDKENYVGDIFGVNGTFKKLQVD</sequence>
<dbReference type="GO" id="GO:1902936">
    <property type="term" value="F:phosphatidylinositol bisphosphate binding"/>
    <property type="evidence" value="ECO:0007669"/>
    <property type="project" value="TreeGrafter"/>
</dbReference>
<accession>A0A9P0DEK7</accession>
<dbReference type="PANTHER" id="PTHR10174">
    <property type="entry name" value="ALPHA-TOCOPHEROL TRANSFER PROTEIN-RELATED"/>
    <property type="match status" value="1"/>
</dbReference>